<keyword evidence="2" id="KW-0560">Oxidoreductase</keyword>
<reference evidence="2 3" key="1">
    <citation type="submission" date="2018-06" db="EMBL/GenBank/DDBJ databases">
        <authorList>
            <consortium name="Pathogen Informatics"/>
            <person name="Doyle S."/>
        </authorList>
    </citation>
    <scope>NUCLEOTIDE SEQUENCE [LARGE SCALE GENOMIC DNA]</scope>
    <source>
        <strain evidence="2 3">NCTC10684</strain>
    </source>
</reference>
<evidence type="ECO:0000313" key="2">
    <source>
        <dbReference type="EMBL" id="SUU91593.1"/>
    </source>
</evidence>
<sequence>MSQNAENKQNGPVAFVNIFTLKPGKLDEFIALQKINLDRSIGNVPGWRGSRLHRAIDGDTAIMISTFDTVADHRRVHQTQGFAEHIAKVGPLIESVTPAYYQLVHEVTQA</sequence>
<dbReference type="PROSITE" id="PS51725">
    <property type="entry name" value="ABM"/>
    <property type="match status" value="1"/>
</dbReference>
<dbReference type="InterPro" id="IPR011008">
    <property type="entry name" value="Dimeric_a/b-barrel"/>
</dbReference>
<protein>
    <submittedName>
        <fullName evidence="2">Antibiotic biosynthesis monooxygenase</fullName>
    </submittedName>
</protein>
<dbReference type="RefSeq" id="WP_165916071.1">
    <property type="nucleotide sequence ID" value="NZ_BAAAVY010000004.1"/>
</dbReference>
<dbReference type="AlphaFoldDB" id="A0A380WRN5"/>
<dbReference type="GO" id="GO:0004497">
    <property type="term" value="F:monooxygenase activity"/>
    <property type="evidence" value="ECO:0007669"/>
    <property type="project" value="UniProtKB-KW"/>
</dbReference>
<feature type="domain" description="ABM" evidence="1">
    <location>
        <begin position="13"/>
        <end position="103"/>
    </location>
</feature>
<dbReference type="Proteomes" id="UP000254701">
    <property type="component" value="Unassembled WGS sequence"/>
</dbReference>
<dbReference type="Pfam" id="PF03992">
    <property type="entry name" value="ABM"/>
    <property type="match status" value="1"/>
</dbReference>
<accession>A0A380WRN5</accession>
<evidence type="ECO:0000259" key="1">
    <source>
        <dbReference type="PROSITE" id="PS51725"/>
    </source>
</evidence>
<proteinExistence type="predicted"/>
<evidence type="ECO:0000313" key="3">
    <source>
        <dbReference type="Proteomes" id="UP000254701"/>
    </source>
</evidence>
<dbReference type="SUPFAM" id="SSF54909">
    <property type="entry name" value="Dimeric alpha+beta barrel"/>
    <property type="match status" value="1"/>
</dbReference>
<dbReference type="Gene3D" id="3.30.70.100">
    <property type="match status" value="1"/>
</dbReference>
<name>A0A380WRN5_AMIAI</name>
<gene>
    <name evidence="2" type="ORF">NCTC10684_04864</name>
</gene>
<organism evidence="2 3">
    <name type="scientific">Aminobacter aminovorans</name>
    <name type="common">Chelatobacter heintzii</name>
    <dbReference type="NCBI Taxonomy" id="83263"/>
    <lineage>
        <taxon>Bacteria</taxon>
        <taxon>Pseudomonadati</taxon>
        <taxon>Pseudomonadota</taxon>
        <taxon>Alphaproteobacteria</taxon>
        <taxon>Hyphomicrobiales</taxon>
        <taxon>Phyllobacteriaceae</taxon>
        <taxon>Aminobacter</taxon>
    </lineage>
</organism>
<keyword evidence="2" id="KW-0503">Monooxygenase</keyword>
<dbReference type="InterPro" id="IPR007138">
    <property type="entry name" value="ABM_dom"/>
</dbReference>
<dbReference type="EMBL" id="UFSM01000001">
    <property type="protein sequence ID" value="SUU91593.1"/>
    <property type="molecule type" value="Genomic_DNA"/>
</dbReference>